<accession>A0A239CUR3</accession>
<dbReference type="OrthoDB" id="9807890at2"/>
<feature type="domain" description="Calcineurin-like phosphoesterase" evidence="9">
    <location>
        <begin position="1"/>
        <end position="160"/>
    </location>
</feature>
<evidence type="ECO:0000256" key="5">
    <source>
        <dbReference type="ARBA" id="ARBA00031248"/>
    </source>
</evidence>
<dbReference type="NCBIfam" id="NF001204">
    <property type="entry name" value="PRK00166.1"/>
    <property type="match status" value="1"/>
</dbReference>
<dbReference type="NCBIfam" id="TIGR00668">
    <property type="entry name" value="apaH"/>
    <property type="match status" value="1"/>
</dbReference>
<dbReference type="EC" id="3.6.1.41" evidence="3"/>
<dbReference type="SUPFAM" id="SSF56300">
    <property type="entry name" value="Metallo-dependent phosphatases"/>
    <property type="match status" value="1"/>
</dbReference>
<dbReference type="InterPro" id="IPR029052">
    <property type="entry name" value="Metallo-depent_PP-like"/>
</dbReference>
<dbReference type="Proteomes" id="UP000198284">
    <property type="component" value="Unassembled WGS sequence"/>
</dbReference>
<evidence type="ECO:0000256" key="1">
    <source>
        <dbReference type="ARBA" id="ARBA00003413"/>
    </source>
</evidence>
<keyword evidence="11" id="KW-1185">Reference proteome</keyword>
<evidence type="ECO:0000259" key="9">
    <source>
        <dbReference type="Pfam" id="PF00149"/>
    </source>
</evidence>
<dbReference type="Pfam" id="PF00149">
    <property type="entry name" value="Metallophos"/>
    <property type="match status" value="1"/>
</dbReference>
<dbReference type="EMBL" id="FZOT01000001">
    <property type="protein sequence ID" value="SNS23391.1"/>
    <property type="molecule type" value="Genomic_DNA"/>
</dbReference>
<proteinExistence type="inferred from homology"/>
<dbReference type="GO" id="GO:0008803">
    <property type="term" value="F:bis(5'-nucleosyl)-tetraphosphatase (symmetrical) activity"/>
    <property type="evidence" value="ECO:0007669"/>
    <property type="project" value="UniProtKB-EC"/>
</dbReference>
<organism evidence="10 11">
    <name type="scientific">Noviherbaspirillum humi</name>
    <dbReference type="NCBI Taxonomy" id="1688639"/>
    <lineage>
        <taxon>Bacteria</taxon>
        <taxon>Pseudomonadati</taxon>
        <taxon>Pseudomonadota</taxon>
        <taxon>Betaproteobacteria</taxon>
        <taxon>Burkholderiales</taxon>
        <taxon>Oxalobacteraceae</taxon>
        <taxon>Noviherbaspirillum</taxon>
    </lineage>
</organism>
<gene>
    <name evidence="10" type="ORF">SAMN06265795_101641</name>
</gene>
<name>A0A239CUR3_9BURK</name>
<evidence type="ECO:0000256" key="2">
    <source>
        <dbReference type="ARBA" id="ARBA00005419"/>
    </source>
</evidence>
<evidence type="ECO:0000313" key="10">
    <source>
        <dbReference type="EMBL" id="SNS23391.1"/>
    </source>
</evidence>
<evidence type="ECO:0000313" key="11">
    <source>
        <dbReference type="Proteomes" id="UP000198284"/>
    </source>
</evidence>
<dbReference type="CDD" id="cd07422">
    <property type="entry name" value="MPP_ApaH"/>
    <property type="match status" value="1"/>
</dbReference>
<dbReference type="PANTHER" id="PTHR40942">
    <property type="match status" value="1"/>
</dbReference>
<comment type="function">
    <text evidence="1">Hydrolyzes diadenosine 5',5'''-P1,P4-tetraphosphate to yield ADP.</text>
</comment>
<comment type="similarity">
    <text evidence="2">Belongs to the Ap4A hydrolase family.</text>
</comment>
<evidence type="ECO:0000256" key="6">
    <source>
        <dbReference type="ARBA" id="ARBA00032248"/>
    </source>
</evidence>
<dbReference type="RefSeq" id="WP_089397814.1">
    <property type="nucleotide sequence ID" value="NZ_FZOT01000001.1"/>
</dbReference>
<dbReference type="Gene3D" id="3.60.21.10">
    <property type="match status" value="1"/>
</dbReference>
<dbReference type="AlphaFoldDB" id="A0A239CUR3"/>
<keyword evidence="4" id="KW-0378">Hydrolase</keyword>
<dbReference type="PANTHER" id="PTHR40942:SF4">
    <property type="entry name" value="CYTOCHROME C5"/>
    <property type="match status" value="1"/>
</dbReference>
<evidence type="ECO:0000256" key="8">
    <source>
        <dbReference type="ARBA" id="ARBA00049417"/>
    </source>
</evidence>
<reference evidence="10 11" key="1">
    <citation type="submission" date="2017-06" db="EMBL/GenBank/DDBJ databases">
        <authorList>
            <person name="Kim H.J."/>
            <person name="Triplett B.A."/>
        </authorList>
    </citation>
    <scope>NUCLEOTIDE SEQUENCE [LARGE SCALE GENOMIC DNA]</scope>
    <source>
        <strain evidence="10 11">U15</strain>
    </source>
</reference>
<dbReference type="InterPro" id="IPR004617">
    <property type="entry name" value="ApaH"/>
</dbReference>
<sequence length="272" mass="30379">MTTYVIGDVQGCLGKLDELITQLYAAAVKPHLIFVGDLVNRGPDSLQTLRRIRALGPDARVVLGNHDLHLLAVTQGIRLQHRGDTLHEVLDAPDRDELMDWLRHQSLAIHEQGHLIVHAGVAPQWTLPQTLHLAAEVEAMLRGPDWVDFLRHMYGNAPARWDDGLQGHDRLRCIVNALTRIRYCHADGSMDMVHKDGQPLEGLMPWFDMPGRRTREVPVVIGHWSTLGLVLRPDLIALDTGCLWGGKLTAVCLEDRSVVQVDCPQYQVPGSI</sequence>
<evidence type="ECO:0000256" key="3">
    <source>
        <dbReference type="ARBA" id="ARBA00012506"/>
    </source>
</evidence>
<protein>
    <recommendedName>
        <fullName evidence="3">bis(5'-nucleosyl)-tetraphosphatase (symmetrical)</fullName>
        <ecNumber evidence="3">3.6.1.41</ecNumber>
    </recommendedName>
    <alternativeName>
        <fullName evidence="6">Ap4A hydrolase</fullName>
    </alternativeName>
    <alternativeName>
        <fullName evidence="5">Diadenosine 5',5'''-P1,P4-tetraphosphate pyrophosphohydrolase</fullName>
    </alternativeName>
    <alternativeName>
        <fullName evidence="7">Diadenosine tetraphosphatase</fullName>
    </alternativeName>
</protein>
<evidence type="ECO:0000256" key="4">
    <source>
        <dbReference type="ARBA" id="ARBA00022801"/>
    </source>
</evidence>
<comment type="catalytic activity">
    <reaction evidence="8">
        <text>P(1),P(4)-bis(5'-adenosyl) tetraphosphate + H2O = 2 ADP + 2 H(+)</text>
        <dbReference type="Rhea" id="RHEA:24252"/>
        <dbReference type="ChEBI" id="CHEBI:15377"/>
        <dbReference type="ChEBI" id="CHEBI:15378"/>
        <dbReference type="ChEBI" id="CHEBI:58141"/>
        <dbReference type="ChEBI" id="CHEBI:456216"/>
        <dbReference type="EC" id="3.6.1.41"/>
    </reaction>
</comment>
<dbReference type="InterPro" id="IPR004843">
    <property type="entry name" value="Calcineurin-like_PHP"/>
</dbReference>
<evidence type="ECO:0000256" key="7">
    <source>
        <dbReference type="ARBA" id="ARBA00033210"/>
    </source>
</evidence>
<dbReference type="PIRSF" id="PIRSF000903">
    <property type="entry name" value="B5n-ttraPtase_sm"/>
    <property type="match status" value="1"/>
</dbReference>